<accession>A0AAF1B2T2</accession>
<dbReference type="PROSITE" id="PS50202">
    <property type="entry name" value="MSP"/>
    <property type="match status" value="1"/>
</dbReference>
<keyword evidence="3" id="KW-1133">Transmembrane helix</keyword>
<evidence type="ECO:0000256" key="2">
    <source>
        <dbReference type="SAM" id="Coils"/>
    </source>
</evidence>
<dbReference type="Pfam" id="PF00635">
    <property type="entry name" value="Motile_Sperm"/>
    <property type="match status" value="1"/>
</dbReference>
<name>A0AAF1B2T2_DAUCS</name>
<evidence type="ECO:0000256" key="1">
    <source>
        <dbReference type="ARBA" id="ARBA00008932"/>
    </source>
</evidence>
<keyword evidence="2" id="KW-0175">Coiled coil</keyword>
<dbReference type="PANTHER" id="PTHR10809">
    <property type="entry name" value="VESICLE-ASSOCIATED MEMBRANE PROTEIN-ASSOCIATED PROTEIN"/>
    <property type="match status" value="1"/>
</dbReference>
<feature type="transmembrane region" description="Helical" evidence="3">
    <location>
        <begin position="278"/>
        <end position="300"/>
    </location>
</feature>
<reference evidence="5" key="2">
    <citation type="submission" date="2022-03" db="EMBL/GenBank/DDBJ databases">
        <title>Draft title - Genomic analysis of global carrot germplasm unveils the trajectory of domestication and the origin of high carotenoid orange carrot.</title>
        <authorList>
            <person name="Iorizzo M."/>
            <person name="Ellison S."/>
            <person name="Senalik D."/>
            <person name="Macko-Podgorni A."/>
            <person name="Grzebelus D."/>
            <person name="Bostan H."/>
            <person name="Rolling W."/>
            <person name="Curaba J."/>
            <person name="Simon P."/>
        </authorList>
    </citation>
    <scope>NUCLEOTIDE SEQUENCE</scope>
    <source>
        <tissue evidence="5">Leaf</tissue>
    </source>
</reference>
<dbReference type="Gene3D" id="2.60.40.10">
    <property type="entry name" value="Immunoglobulins"/>
    <property type="match status" value="1"/>
</dbReference>
<evidence type="ECO:0000313" key="6">
    <source>
        <dbReference type="Proteomes" id="UP000077755"/>
    </source>
</evidence>
<dbReference type="InterPro" id="IPR008962">
    <property type="entry name" value="PapD-like_sf"/>
</dbReference>
<organism evidence="5 6">
    <name type="scientific">Daucus carota subsp. sativus</name>
    <name type="common">Carrot</name>
    <dbReference type="NCBI Taxonomy" id="79200"/>
    <lineage>
        <taxon>Eukaryota</taxon>
        <taxon>Viridiplantae</taxon>
        <taxon>Streptophyta</taxon>
        <taxon>Embryophyta</taxon>
        <taxon>Tracheophyta</taxon>
        <taxon>Spermatophyta</taxon>
        <taxon>Magnoliopsida</taxon>
        <taxon>eudicotyledons</taxon>
        <taxon>Gunneridae</taxon>
        <taxon>Pentapetalae</taxon>
        <taxon>asterids</taxon>
        <taxon>campanulids</taxon>
        <taxon>Apiales</taxon>
        <taxon>Apiaceae</taxon>
        <taxon>Apioideae</taxon>
        <taxon>Scandiceae</taxon>
        <taxon>Daucinae</taxon>
        <taxon>Daucus</taxon>
        <taxon>Daucus sect. Daucus</taxon>
    </lineage>
</organism>
<dbReference type="GO" id="GO:0005789">
    <property type="term" value="C:endoplasmic reticulum membrane"/>
    <property type="evidence" value="ECO:0007669"/>
    <property type="project" value="InterPro"/>
</dbReference>
<dbReference type="AlphaFoldDB" id="A0AAF1B2T2"/>
<dbReference type="Proteomes" id="UP000077755">
    <property type="component" value="Chromosome 6"/>
</dbReference>
<feature type="coiled-coil region" evidence="2">
    <location>
        <begin position="241"/>
        <end position="275"/>
    </location>
</feature>
<keyword evidence="6" id="KW-1185">Reference proteome</keyword>
<keyword evidence="3" id="KW-0812">Transmembrane</keyword>
<evidence type="ECO:0000313" key="5">
    <source>
        <dbReference type="EMBL" id="WOH04504.1"/>
    </source>
</evidence>
<dbReference type="FunFam" id="2.60.40.10:FF:000813">
    <property type="entry name" value="Vesicle-associated protein 1-1"/>
    <property type="match status" value="1"/>
</dbReference>
<evidence type="ECO:0000259" key="4">
    <source>
        <dbReference type="PROSITE" id="PS50202"/>
    </source>
</evidence>
<feature type="domain" description="MSP" evidence="4">
    <location>
        <begin position="5"/>
        <end position="118"/>
    </location>
</feature>
<keyword evidence="3" id="KW-0472">Membrane</keyword>
<reference evidence="5" key="1">
    <citation type="journal article" date="2016" name="Nat. Genet.">
        <title>A high-quality carrot genome assembly provides new insights into carotenoid accumulation and asterid genome evolution.</title>
        <authorList>
            <person name="Iorizzo M."/>
            <person name="Ellison S."/>
            <person name="Senalik D."/>
            <person name="Zeng P."/>
            <person name="Satapoomin P."/>
            <person name="Huang J."/>
            <person name="Bowman M."/>
            <person name="Iovene M."/>
            <person name="Sanseverino W."/>
            <person name="Cavagnaro P."/>
            <person name="Yildiz M."/>
            <person name="Macko-Podgorni A."/>
            <person name="Moranska E."/>
            <person name="Grzebelus E."/>
            <person name="Grzebelus D."/>
            <person name="Ashrafi H."/>
            <person name="Zheng Z."/>
            <person name="Cheng S."/>
            <person name="Spooner D."/>
            <person name="Van Deynze A."/>
            <person name="Simon P."/>
        </authorList>
    </citation>
    <scope>NUCLEOTIDE SEQUENCE</scope>
    <source>
        <tissue evidence="5">Leaf</tissue>
    </source>
</reference>
<comment type="similarity">
    <text evidence="1">Belongs to the VAMP-associated protein (VAP) (TC 9.B.17) family.</text>
</comment>
<dbReference type="PANTHER" id="PTHR10809:SF45">
    <property type="entry name" value="VESICLE-ASSOCIATED PROTEIN 2-2"/>
    <property type="match status" value="1"/>
</dbReference>
<proteinExistence type="inferred from homology"/>
<protein>
    <recommendedName>
        <fullName evidence="4">MSP domain-containing protein</fullName>
    </recommendedName>
</protein>
<gene>
    <name evidence="5" type="ORF">DCAR_0623913</name>
</gene>
<dbReference type="InterPro" id="IPR013783">
    <property type="entry name" value="Ig-like_fold"/>
</dbReference>
<dbReference type="InterPro" id="IPR016763">
    <property type="entry name" value="VAP"/>
</dbReference>
<dbReference type="GO" id="GO:0061817">
    <property type="term" value="P:endoplasmic reticulum-plasma membrane tethering"/>
    <property type="evidence" value="ECO:0007669"/>
    <property type="project" value="TreeGrafter"/>
</dbReference>
<dbReference type="EMBL" id="CP093348">
    <property type="protein sequence ID" value="WOH04504.1"/>
    <property type="molecule type" value="Genomic_DNA"/>
</dbReference>
<dbReference type="SUPFAM" id="SSF49354">
    <property type="entry name" value="PapD-like"/>
    <property type="match status" value="1"/>
</dbReference>
<dbReference type="InterPro" id="IPR000535">
    <property type="entry name" value="MSP_dom"/>
</dbReference>
<dbReference type="GO" id="GO:0005886">
    <property type="term" value="C:plasma membrane"/>
    <property type="evidence" value="ECO:0007669"/>
    <property type="project" value="TreeGrafter"/>
</dbReference>
<sequence length="301" mass="33847">MSTELLEIQPQEIRFIIESKKQCSCSVRLVNKTNQHVAFKVITTSPRKYRVRPNTGVLNPKGICDFTVTMQAQLDIPLDLICKDKFLLQCAMVVAGTTEEDITSVTYVEGKKLGVILVSPPNSITLSPVNERLNQVQSYEVSIPEDQNPNSIENLISHQTVTEDAKENKKDVAEDLKPIIKENTEESMQSKDVVHEMKDELISKTKKDLEEILKDIKDSKPLSVVASKLMDGDELKLVKEIEEVKSKIIGSESKLNEAERKISKLTEEKRLSTQDRKIVQELVTLLTLLGISILVLVSVLH</sequence>
<evidence type="ECO:0000256" key="3">
    <source>
        <dbReference type="SAM" id="Phobius"/>
    </source>
</evidence>
<dbReference type="GO" id="GO:0090158">
    <property type="term" value="P:endoplasmic reticulum membrane organization"/>
    <property type="evidence" value="ECO:0007669"/>
    <property type="project" value="TreeGrafter"/>
</dbReference>